<dbReference type="PROSITE" id="PS00903">
    <property type="entry name" value="CYT_DCMP_DEAMINASES_1"/>
    <property type="match status" value="1"/>
</dbReference>
<evidence type="ECO:0000256" key="3">
    <source>
        <dbReference type="ARBA" id="ARBA00022723"/>
    </source>
</evidence>
<dbReference type="InterPro" id="IPR016192">
    <property type="entry name" value="APOBEC/CMP_deaminase_Zn-bd"/>
</dbReference>
<name>A0ABS6VMG4_9GAMM</name>
<evidence type="ECO:0000313" key="8">
    <source>
        <dbReference type="EMBL" id="MBW2939513.1"/>
    </source>
</evidence>
<comment type="subunit">
    <text evidence="2 6">Homodimer.</text>
</comment>
<evidence type="ECO:0000256" key="6">
    <source>
        <dbReference type="HAMAP-Rule" id="MF_00972"/>
    </source>
</evidence>
<dbReference type="GO" id="GO:0052717">
    <property type="term" value="F:tRNA-specific adenosine-34 deaminase activity"/>
    <property type="evidence" value="ECO:0007669"/>
    <property type="project" value="UniProtKB-EC"/>
</dbReference>
<keyword evidence="6" id="KW-0819">tRNA processing</keyword>
<evidence type="ECO:0000256" key="4">
    <source>
        <dbReference type="ARBA" id="ARBA00022801"/>
    </source>
</evidence>
<comment type="similarity">
    <text evidence="1">Belongs to the cytidine and deoxycytidylate deaminase family. ADAT2 subfamily.</text>
</comment>
<evidence type="ECO:0000256" key="5">
    <source>
        <dbReference type="ARBA" id="ARBA00022833"/>
    </source>
</evidence>
<evidence type="ECO:0000259" key="7">
    <source>
        <dbReference type="PROSITE" id="PS51747"/>
    </source>
</evidence>
<comment type="caution">
    <text evidence="8">The sequence shown here is derived from an EMBL/GenBank/DDBJ whole genome shotgun (WGS) entry which is preliminary data.</text>
</comment>
<sequence length="160" mass="17462">MESSLDEKWMRKALTLALEAEAINEVPVGAVIVRDGEIIGEGFNQPIRQSDPSAHAEIVALRHAANAAANYRLPEATLYVTVEPCAMCAGAIIHSRIARVVFAASEPKAGAVCSHLQLFDQPQMNHRVEWCGGVLANEASDIVQAFFARRRAEKKRDKLA</sequence>
<dbReference type="CDD" id="cd01285">
    <property type="entry name" value="nucleoside_deaminase"/>
    <property type="match status" value="1"/>
</dbReference>
<keyword evidence="3 6" id="KW-0479">Metal-binding</keyword>
<dbReference type="EMBL" id="JAHWDQ010000001">
    <property type="protein sequence ID" value="MBW2939513.1"/>
    <property type="molecule type" value="Genomic_DNA"/>
</dbReference>
<dbReference type="NCBIfam" id="NF008113">
    <property type="entry name" value="PRK10860.1"/>
    <property type="match status" value="1"/>
</dbReference>
<keyword evidence="9" id="KW-1185">Reference proteome</keyword>
<evidence type="ECO:0000256" key="1">
    <source>
        <dbReference type="ARBA" id="ARBA00010669"/>
    </source>
</evidence>
<feature type="active site" description="Proton donor" evidence="6">
    <location>
        <position position="57"/>
    </location>
</feature>
<feature type="binding site" evidence="6">
    <location>
        <position position="88"/>
    </location>
    <ligand>
        <name>Zn(2+)</name>
        <dbReference type="ChEBI" id="CHEBI:29105"/>
        <note>catalytic</note>
    </ligand>
</feature>
<dbReference type="RefSeq" id="WP_219041765.1">
    <property type="nucleotide sequence ID" value="NZ_JAHWDQ010000001.1"/>
</dbReference>
<dbReference type="PANTHER" id="PTHR11079">
    <property type="entry name" value="CYTOSINE DEAMINASE FAMILY MEMBER"/>
    <property type="match status" value="1"/>
</dbReference>
<dbReference type="PANTHER" id="PTHR11079:SF202">
    <property type="entry name" value="TRNA-SPECIFIC ADENOSINE DEAMINASE"/>
    <property type="match status" value="1"/>
</dbReference>
<protein>
    <recommendedName>
        <fullName evidence="6">tRNA-specific adenosine deaminase</fullName>
        <ecNumber evidence="6">3.5.4.33</ecNumber>
    </recommendedName>
</protein>
<dbReference type="Pfam" id="PF00383">
    <property type="entry name" value="dCMP_cyt_deam_1"/>
    <property type="match status" value="1"/>
</dbReference>
<evidence type="ECO:0000313" key="9">
    <source>
        <dbReference type="Proteomes" id="UP001166291"/>
    </source>
</evidence>
<keyword evidence="4 6" id="KW-0378">Hydrolase</keyword>
<evidence type="ECO:0000256" key="2">
    <source>
        <dbReference type="ARBA" id="ARBA00011738"/>
    </source>
</evidence>
<gene>
    <name evidence="6 8" type="primary">tadA</name>
    <name evidence="8" type="ORF">KXJ70_01905</name>
</gene>
<dbReference type="PROSITE" id="PS51747">
    <property type="entry name" value="CYT_DCMP_DEAMINASES_2"/>
    <property type="match status" value="1"/>
</dbReference>
<comment type="cofactor">
    <cofactor evidence="6">
        <name>Zn(2+)</name>
        <dbReference type="ChEBI" id="CHEBI:29105"/>
    </cofactor>
    <text evidence="6">Binds 1 zinc ion per subunit.</text>
</comment>
<comment type="function">
    <text evidence="6">Catalyzes the deamination of adenosine to inosine at the wobble position 34 of tRNA(Arg2).</text>
</comment>
<dbReference type="EC" id="3.5.4.33" evidence="6"/>
<feature type="binding site" evidence="6">
    <location>
        <position position="55"/>
    </location>
    <ligand>
        <name>Zn(2+)</name>
        <dbReference type="ChEBI" id="CHEBI:29105"/>
        <note>catalytic</note>
    </ligand>
</feature>
<proteinExistence type="inferred from homology"/>
<accession>A0ABS6VMG4</accession>
<dbReference type="Proteomes" id="UP001166291">
    <property type="component" value="Unassembled WGS sequence"/>
</dbReference>
<keyword evidence="5 6" id="KW-0862">Zinc</keyword>
<reference evidence="8" key="1">
    <citation type="submission" date="2021-07" db="EMBL/GenBank/DDBJ databases">
        <title>Zhongshania sp. CAU 1632 isolated from seawater.</title>
        <authorList>
            <person name="Kim W."/>
        </authorList>
    </citation>
    <scope>NUCLEOTIDE SEQUENCE</scope>
    <source>
        <strain evidence="8">CAU 1632</strain>
    </source>
</reference>
<dbReference type="InterPro" id="IPR028883">
    <property type="entry name" value="tRNA_aden_deaminase"/>
</dbReference>
<organism evidence="8 9">
    <name type="scientific">Zhongshania aquimaris</name>
    <dbReference type="NCBI Taxonomy" id="2857107"/>
    <lineage>
        <taxon>Bacteria</taxon>
        <taxon>Pseudomonadati</taxon>
        <taxon>Pseudomonadota</taxon>
        <taxon>Gammaproteobacteria</taxon>
        <taxon>Cellvibrionales</taxon>
        <taxon>Spongiibacteraceae</taxon>
        <taxon>Zhongshania</taxon>
    </lineage>
</organism>
<dbReference type="HAMAP" id="MF_00972">
    <property type="entry name" value="tRNA_aden_deaminase"/>
    <property type="match status" value="1"/>
</dbReference>
<dbReference type="InterPro" id="IPR002125">
    <property type="entry name" value="CMP_dCMP_dom"/>
</dbReference>
<feature type="binding site" evidence="6">
    <location>
        <position position="85"/>
    </location>
    <ligand>
        <name>Zn(2+)</name>
        <dbReference type="ChEBI" id="CHEBI:29105"/>
        <note>catalytic</note>
    </ligand>
</feature>
<feature type="domain" description="CMP/dCMP-type deaminase" evidence="7">
    <location>
        <begin position="4"/>
        <end position="113"/>
    </location>
</feature>
<comment type="catalytic activity">
    <reaction evidence="6">
        <text>adenosine(34) in tRNA + H2O + H(+) = inosine(34) in tRNA + NH4(+)</text>
        <dbReference type="Rhea" id="RHEA:43168"/>
        <dbReference type="Rhea" id="RHEA-COMP:10373"/>
        <dbReference type="Rhea" id="RHEA-COMP:10374"/>
        <dbReference type="ChEBI" id="CHEBI:15377"/>
        <dbReference type="ChEBI" id="CHEBI:15378"/>
        <dbReference type="ChEBI" id="CHEBI:28938"/>
        <dbReference type="ChEBI" id="CHEBI:74411"/>
        <dbReference type="ChEBI" id="CHEBI:82852"/>
        <dbReference type="EC" id="3.5.4.33"/>
    </reaction>
</comment>